<reference evidence="1 2" key="1">
    <citation type="submission" date="2016-01" db="EMBL/GenBank/DDBJ databases">
        <authorList>
            <person name="Oliw E.H."/>
        </authorList>
    </citation>
    <scope>NUCLEOTIDE SEQUENCE [LARGE SCALE GENOMIC DNA]</scope>
    <source>
        <strain evidence="1">LMG 27134</strain>
    </source>
</reference>
<evidence type="ECO:0000313" key="1">
    <source>
        <dbReference type="EMBL" id="SAL72915.1"/>
    </source>
</evidence>
<gene>
    <name evidence="1" type="ORF">AWB69_08887</name>
</gene>
<protein>
    <submittedName>
        <fullName evidence="1">Uncharacterized protein</fullName>
    </submittedName>
</protein>
<evidence type="ECO:0000313" key="2">
    <source>
        <dbReference type="Proteomes" id="UP000054683"/>
    </source>
</evidence>
<name>A0A158JW35_9BURK</name>
<accession>A0A158JW35</accession>
<proteinExistence type="predicted"/>
<sequence>MPLNWLSSNVRLVNNSEVYVEKPREFAIMSKLALNARLSEKCGTSGRQWEQVFTPLIRGKSLSVIGLGGMGQAAWPHARHESSDVLRQEPLPSSSEFWSCPNLMINHM</sequence>
<organism evidence="1 2">
    <name type="scientific">Caballeronia udeis</name>
    <dbReference type="NCBI Taxonomy" id="1232866"/>
    <lineage>
        <taxon>Bacteria</taxon>
        <taxon>Pseudomonadati</taxon>
        <taxon>Pseudomonadota</taxon>
        <taxon>Betaproteobacteria</taxon>
        <taxon>Burkholderiales</taxon>
        <taxon>Burkholderiaceae</taxon>
        <taxon>Caballeronia</taxon>
    </lineage>
</organism>
<dbReference type="Gene3D" id="3.40.50.720">
    <property type="entry name" value="NAD(P)-binding Rossmann-like Domain"/>
    <property type="match status" value="2"/>
</dbReference>
<dbReference type="EMBL" id="FCOK02000127">
    <property type="protein sequence ID" value="SAL72915.1"/>
    <property type="molecule type" value="Genomic_DNA"/>
</dbReference>
<dbReference type="AlphaFoldDB" id="A0A158JW35"/>
<dbReference type="Proteomes" id="UP000054683">
    <property type="component" value="Unassembled WGS sequence"/>
</dbReference>